<dbReference type="PANTHER" id="PTHR45713:SF6">
    <property type="entry name" value="F5_8 TYPE C DOMAIN-CONTAINING PROTEIN"/>
    <property type="match status" value="1"/>
</dbReference>
<dbReference type="RefSeq" id="XP_022302975.1">
    <property type="nucleotide sequence ID" value="XM_022447267.1"/>
</dbReference>
<protein>
    <submittedName>
        <fullName evidence="3">Uncharacterized protein LOC111110670 isoform X2</fullName>
    </submittedName>
</protein>
<accession>A0A8B8BHY0</accession>
<dbReference type="SUPFAM" id="SSF49785">
    <property type="entry name" value="Galactose-binding domain-like"/>
    <property type="match status" value="1"/>
</dbReference>
<dbReference type="AlphaFoldDB" id="A0A8B8BHY0"/>
<reference evidence="3" key="1">
    <citation type="submission" date="2025-08" db="UniProtKB">
        <authorList>
            <consortium name="RefSeq"/>
        </authorList>
    </citation>
    <scope>IDENTIFICATION</scope>
    <source>
        <tissue evidence="3">Whole sample</tissue>
    </source>
</reference>
<dbReference type="InterPro" id="IPR051941">
    <property type="entry name" value="BG_Antigen-Binding_Lectin"/>
</dbReference>
<feature type="signal peptide" evidence="1">
    <location>
        <begin position="1"/>
        <end position="19"/>
    </location>
</feature>
<evidence type="ECO:0000256" key="1">
    <source>
        <dbReference type="SAM" id="SignalP"/>
    </source>
</evidence>
<evidence type="ECO:0000313" key="3">
    <source>
        <dbReference type="RefSeq" id="XP_022302975.1"/>
    </source>
</evidence>
<name>A0A8B8BHY0_CRAVI</name>
<dbReference type="GeneID" id="111110670"/>
<keyword evidence="1" id="KW-0732">Signal</keyword>
<dbReference type="OrthoDB" id="6200211at2759"/>
<keyword evidence="2" id="KW-1185">Reference proteome</keyword>
<gene>
    <name evidence="3" type="primary">LOC111110670</name>
</gene>
<evidence type="ECO:0000313" key="2">
    <source>
        <dbReference type="Proteomes" id="UP000694844"/>
    </source>
</evidence>
<dbReference type="Proteomes" id="UP000694844">
    <property type="component" value="Chromosome 8"/>
</dbReference>
<proteinExistence type="predicted"/>
<feature type="chain" id="PRO_5034797106" evidence="1">
    <location>
        <begin position="20"/>
        <end position="251"/>
    </location>
</feature>
<organism evidence="2 3">
    <name type="scientific">Crassostrea virginica</name>
    <name type="common">Eastern oyster</name>
    <dbReference type="NCBI Taxonomy" id="6565"/>
    <lineage>
        <taxon>Eukaryota</taxon>
        <taxon>Metazoa</taxon>
        <taxon>Spiralia</taxon>
        <taxon>Lophotrochozoa</taxon>
        <taxon>Mollusca</taxon>
        <taxon>Bivalvia</taxon>
        <taxon>Autobranchia</taxon>
        <taxon>Pteriomorphia</taxon>
        <taxon>Ostreida</taxon>
        <taxon>Ostreoidea</taxon>
        <taxon>Ostreidae</taxon>
        <taxon>Crassostrea</taxon>
    </lineage>
</organism>
<dbReference type="PANTHER" id="PTHR45713">
    <property type="entry name" value="FTP DOMAIN-CONTAINING PROTEIN"/>
    <property type="match status" value="1"/>
</dbReference>
<dbReference type="InterPro" id="IPR008979">
    <property type="entry name" value="Galactose-bd-like_sf"/>
</dbReference>
<dbReference type="Gene3D" id="2.60.120.260">
    <property type="entry name" value="Galactose-binding domain-like"/>
    <property type="match status" value="1"/>
</dbReference>
<sequence length="251" mass="28043">MESSLLLLVFVSHITLCDSQAYAGRKFEIKATVPLPSTDFKALFTVDDSKDMFHRCFFLCERNQQCIGVEICKVKEDLFRCQACCEWKKVKKYGTMSGASNCTYYEQQIDFGTNLALNKSATLSTTQADPKYNPSNAVDGKKYCTISSPGAVSDHSLRPWLLIQLKMTFDVTMVTAFASYYRYELDDITVIVSDGHVNHTCGGQYPGPTQPYDVVRFLCGPGTRGSNITILRNTTNTGYLNVCEVEIFGNP</sequence>